<evidence type="ECO:0000313" key="15">
    <source>
        <dbReference type="Proteomes" id="UP000009888"/>
    </source>
</evidence>
<evidence type="ECO:0000313" key="14">
    <source>
        <dbReference type="EMBL" id="EKU95878.1"/>
    </source>
</evidence>
<evidence type="ECO:0000259" key="13">
    <source>
        <dbReference type="Pfam" id="PF10509"/>
    </source>
</evidence>
<keyword evidence="7" id="KW-0460">Magnesium</keyword>
<dbReference type="Proteomes" id="UP000009888">
    <property type="component" value="Unassembled WGS sequence"/>
</dbReference>
<dbReference type="InterPro" id="IPR006204">
    <property type="entry name" value="GHMP_kinase_N_dom"/>
</dbReference>
<proteinExistence type="inferred from homology"/>
<comment type="caution">
    <text evidence="14">The sequence shown here is derived from an EMBL/GenBank/DDBJ whole genome shotgun (WGS) entry which is preliminary data.</text>
</comment>
<dbReference type="PIRSF" id="PIRSF000530">
    <property type="entry name" value="Galactokinase"/>
    <property type="match status" value="1"/>
</dbReference>
<dbReference type="SUPFAM" id="SSF55060">
    <property type="entry name" value="GHMP Kinase, C-terminal domain"/>
    <property type="match status" value="1"/>
</dbReference>
<evidence type="ECO:0000256" key="6">
    <source>
        <dbReference type="ARBA" id="ARBA00022840"/>
    </source>
</evidence>
<dbReference type="RefSeq" id="WP_007000871.1">
    <property type="nucleotide sequence ID" value="NZ_JH992955.1"/>
</dbReference>
<sequence length="377" mass="40266">MARHPDAQELFRSVFNAEPDGEWFAPGRVNLIGEHLDYNGGKVLPFALGLHVRVALRKRDDNGVRLVSTLGRQVWESDLEEIRSGKISGWVAYVAGVAWALGSDFGFDAAVDSNVPLGAGLSSSAALSCASAFALTDPAVTGKPRPDLETLVEACIRAENDVVGAATGGMDQSASIWCEEDHALLIDFGDASRRQIPLPLAEAGLEVLIIDTRAHHSLADGQYETRRRGSERAARLLGHEFLAQATADEVRNLPDELQPLARHVVSEEARVDDVVELCDAGDFEKIGPLLTQSHYSLRDDYRVSCAELDVAVEAALGGGALGARMTGGGFGGSAIALCRAGERGKIEAAVDAAYREHGFEAPEYYLGLPARGAHRVS</sequence>
<dbReference type="FunFam" id="3.30.70.890:FF:000001">
    <property type="entry name" value="Galactokinase"/>
    <property type="match status" value="1"/>
</dbReference>
<dbReference type="PRINTS" id="PR00959">
    <property type="entry name" value="MEVGALKINASE"/>
</dbReference>
<accession>K9EGY6</accession>
<feature type="domain" description="GHMP kinase N-terminal" evidence="11">
    <location>
        <begin position="93"/>
        <end position="177"/>
    </location>
</feature>
<dbReference type="EMBL" id="AGWL01000002">
    <property type="protein sequence ID" value="EKU95878.1"/>
    <property type="molecule type" value="Genomic_DNA"/>
</dbReference>
<gene>
    <name evidence="14" type="ORF">HMPREF9233_00665</name>
</gene>
<evidence type="ECO:0000256" key="5">
    <source>
        <dbReference type="ARBA" id="ARBA00022777"/>
    </source>
</evidence>
<dbReference type="InterPro" id="IPR006206">
    <property type="entry name" value="Mevalonate/galactokinase"/>
</dbReference>
<comment type="similarity">
    <text evidence="1">Belongs to the GHMP kinase family. GalK subfamily.</text>
</comment>
<evidence type="ECO:0000256" key="8">
    <source>
        <dbReference type="ARBA" id="ARBA00023144"/>
    </source>
</evidence>
<dbReference type="GO" id="GO:0046872">
    <property type="term" value="F:metal ion binding"/>
    <property type="evidence" value="ECO:0007669"/>
    <property type="project" value="UniProtKB-KW"/>
</dbReference>
<reference evidence="14 15" key="1">
    <citation type="submission" date="2012-09" db="EMBL/GenBank/DDBJ databases">
        <title>The Genome Sequence of Actinobaculum massiliae ACS-171-V-COL2.</title>
        <authorList>
            <consortium name="The Broad Institute Genome Sequencing Platform"/>
            <person name="Earl A."/>
            <person name="Ward D."/>
            <person name="Feldgarden M."/>
            <person name="Gevers D."/>
            <person name="Saerens B."/>
            <person name="Vaneechoutte M."/>
            <person name="Walker B."/>
            <person name="Young S.K."/>
            <person name="Zeng Q."/>
            <person name="Gargeya S."/>
            <person name="Fitzgerald M."/>
            <person name="Haas B."/>
            <person name="Abouelleil A."/>
            <person name="Alvarado L."/>
            <person name="Arachchi H.M."/>
            <person name="Berlin A."/>
            <person name="Chapman S.B."/>
            <person name="Goldberg J."/>
            <person name="Griggs A."/>
            <person name="Gujja S."/>
            <person name="Hansen M."/>
            <person name="Howarth C."/>
            <person name="Imamovic A."/>
            <person name="Larimer J."/>
            <person name="McCowen C."/>
            <person name="Montmayeur A."/>
            <person name="Murphy C."/>
            <person name="Neiman D."/>
            <person name="Pearson M."/>
            <person name="Priest M."/>
            <person name="Roberts A."/>
            <person name="Saif S."/>
            <person name="Shea T."/>
            <person name="Sisk P."/>
            <person name="Sykes S."/>
            <person name="Wortman J."/>
            <person name="Nusbaum C."/>
            <person name="Birren B."/>
        </authorList>
    </citation>
    <scope>NUCLEOTIDE SEQUENCE [LARGE SCALE GENOMIC DNA]</scope>
    <source>
        <strain evidence="15">ACS-171-V-Col2</strain>
    </source>
</reference>
<evidence type="ECO:0000256" key="3">
    <source>
        <dbReference type="ARBA" id="ARBA00022723"/>
    </source>
</evidence>
<dbReference type="PROSITE" id="PS00627">
    <property type="entry name" value="GHMP_KINASES_ATP"/>
    <property type="match status" value="1"/>
</dbReference>
<dbReference type="GO" id="GO:0006012">
    <property type="term" value="P:galactose metabolic process"/>
    <property type="evidence" value="ECO:0007669"/>
    <property type="project" value="UniProtKB-UniRule"/>
</dbReference>
<evidence type="ECO:0000256" key="9">
    <source>
        <dbReference type="ARBA" id="ARBA00023277"/>
    </source>
</evidence>
<dbReference type="eggNOG" id="COG0153">
    <property type="taxonomic scope" value="Bacteria"/>
</dbReference>
<dbReference type="Gene3D" id="3.30.230.10">
    <property type="match status" value="1"/>
</dbReference>
<dbReference type="InterPro" id="IPR019741">
    <property type="entry name" value="Galactokinase_CS"/>
</dbReference>
<keyword evidence="3" id="KW-0479">Metal-binding</keyword>
<evidence type="ECO:0000256" key="4">
    <source>
        <dbReference type="ARBA" id="ARBA00022741"/>
    </source>
</evidence>
<keyword evidence="9" id="KW-0119">Carbohydrate metabolism</keyword>
<dbReference type="EC" id="2.7.1.6" evidence="10"/>
<protein>
    <recommendedName>
        <fullName evidence="10">Galactokinase</fullName>
        <ecNumber evidence="10">2.7.1.6</ecNumber>
    </recommendedName>
</protein>
<dbReference type="AlphaFoldDB" id="K9EGY6"/>
<dbReference type="InterPro" id="IPR014721">
    <property type="entry name" value="Ribsml_uS5_D2-typ_fold_subgr"/>
</dbReference>
<keyword evidence="4" id="KW-0547">Nucleotide-binding</keyword>
<dbReference type="PROSITE" id="PS00106">
    <property type="entry name" value="GALACTOKINASE"/>
    <property type="match status" value="1"/>
</dbReference>
<keyword evidence="6" id="KW-0067">ATP-binding</keyword>
<dbReference type="PANTHER" id="PTHR10457">
    <property type="entry name" value="MEVALONATE KINASE/GALACTOKINASE"/>
    <property type="match status" value="1"/>
</dbReference>
<dbReference type="NCBIfam" id="TIGR00131">
    <property type="entry name" value="gal_kin"/>
    <property type="match status" value="1"/>
</dbReference>
<keyword evidence="2" id="KW-0808">Transferase</keyword>
<dbReference type="PATRIC" id="fig|883066.3.peg.683"/>
<dbReference type="PRINTS" id="PR00473">
    <property type="entry name" value="GALCTOKINASE"/>
</dbReference>
<dbReference type="InterPro" id="IPR036554">
    <property type="entry name" value="GHMP_kinase_C_sf"/>
</dbReference>
<keyword evidence="8" id="KW-0299">Galactose metabolism</keyword>
<organism evidence="14 15">
    <name type="scientific">Actinobaculum massiliense ACS-171-V-Col2</name>
    <dbReference type="NCBI Taxonomy" id="883066"/>
    <lineage>
        <taxon>Bacteria</taxon>
        <taxon>Bacillati</taxon>
        <taxon>Actinomycetota</taxon>
        <taxon>Actinomycetes</taxon>
        <taxon>Actinomycetales</taxon>
        <taxon>Actinomycetaceae</taxon>
        <taxon>Actinobaculum</taxon>
    </lineage>
</organism>
<dbReference type="STRING" id="202789.GCA_001457435_01467"/>
<dbReference type="GO" id="GO:0004335">
    <property type="term" value="F:galactokinase activity"/>
    <property type="evidence" value="ECO:0007669"/>
    <property type="project" value="UniProtKB-UniRule"/>
</dbReference>
<dbReference type="InterPro" id="IPR020568">
    <property type="entry name" value="Ribosomal_Su5_D2-typ_SF"/>
</dbReference>
<dbReference type="InterPro" id="IPR019539">
    <property type="entry name" value="GalKase_N"/>
</dbReference>
<dbReference type="Pfam" id="PF08544">
    <property type="entry name" value="GHMP_kinases_C"/>
    <property type="match status" value="1"/>
</dbReference>
<feature type="domain" description="GHMP kinase C-terminal" evidence="12">
    <location>
        <begin position="275"/>
        <end position="355"/>
    </location>
</feature>
<evidence type="ECO:0000256" key="1">
    <source>
        <dbReference type="ARBA" id="ARBA00006566"/>
    </source>
</evidence>
<dbReference type="HOGENOM" id="CLU_017814_2_1_11"/>
<dbReference type="InterPro" id="IPR013750">
    <property type="entry name" value="GHMP_kinase_C_dom"/>
</dbReference>
<name>K9EGY6_9ACTO</name>
<dbReference type="GO" id="GO:0005524">
    <property type="term" value="F:ATP binding"/>
    <property type="evidence" value="ECO:0007669"/>
    <property type="project" value="UniProtKB-UniRule"/>
</dbReference>
<dbReference type="Pfam" id="PF00288">
    <property type="entry name" value="GHMP_kinases_N"/>
    <property type="match status" value="1"/>
</dbReference>
<keyword evidence="15" id="KW-1185">Reference proteome</keyword>
<dbReference type="InterPro" id="IPR000705">
    <property type="entry name" value="Galactokinase"/>
</dbReference>
<evidence type="ECO:0000259" key="12">
    <source>
        <dbReference type="Pfam" id="PF08544"/>
    </source>
</evidence>
<evidence type="ECO:0000259" key="11">
    <source>
        <dbReference type="Pfam" id="PF00288"/>
    </source>
</evidence>
<dbReference type="SUPFAM" id="SSF54211">
    <property type="entry name" value="Ribosomal protein S5 domain 2-like"/>
    <property type="match status" value="1"/>
</dbReference>
<dbReference type="Gene3D" id="3.30.70.890">
    <property type="entry name" value="GHMP kinase, C-terminal domain"/>
    <property type="match status" value="1"/>
</dbReference>
<dbReference type="Pfam" id="PF10509">
    <property type="entry name" value="GalKase_gal_bdg"/>
    <property type="match status" value="1"/>
</dbReference>
<evidence type="ECO:0000256" key="2">
    <source>
        <dbReference type="ARBA" id="ARBA00022679"/>
    </source>
</evidence>
<dbReference type="PANTHER" id="PTHR10457:SF7">
    <property type="entry name" value="GALACTOKINASE-RELATED"/>
    <property type="match status" value="1"/>
</dbReference>
<evidence type="ECO:0000256" key="10">
    <source>
        <dbReference type="NCBIfam" id="TIGR00131"/>
    </source>
</evidence>
<feature type="domain" description="Galactokinase N-terminal" evidence="13">
    <location>
        <begin position="9"/>
        <end position="58"/>
    </location>
</feature>
<dbReference type="InterPro" id="IPR006203">
    <property type="entry name" value="GHMP_knse_ATP-bd_CS"/>
</dbReference>
<keyword evidence="5 14" id="KW-0418">Kinase</keyword>
<dbReference type="GO" id="GO:0005829">
    <property type="term" value="C:cytosol"/>
    <property type="evidence" value="ECO:0007669"/>
    <property type="project" value="TreeGrafter"/>
</dbReference>
<evidence type="ECO:0000256" key="7">
    <source>
        <dbReference type="ARBA" id="ARBA00022842"/>
    </source>
</evidence>